<dbReference type="Proteomes" id="UP000010116">
    <property type="component" value="Unassembled WGS sequence"/>
</dbReference>
<dbReference type="InterPro" id="IPR004147">
    <property type="entry name" value="ABC1_dom"/>
</dbReference>
<dbReference type="PANTHER" id="PTHR10566">
    <property type="entry name" value="CHAPERONE-ACTIVITY OF BC1 COMPLEX CABC1 -RELATED"/>
    <property type="match status" value="1"/>
</dbReference>
<comment type="similarity">
    <text evidence="1">Belongs to the protein kinase superfamily. ADCK protein kinase family.</text>
</comment>
<dbReference type="PANTHER" id="PTHR10566:SF113">
    <property type="entry name" value="PROTEIN ACTIVITY OF BC1 COMPLEX KINASE 7, CHLOROPLASTIC"/>
    <property type="match status" value="1"/>
</dbReference>
<dbReference type="SUPFAM" id="SSF56112">
    <property type="entry name" value="Protein kinase-like (PK-like)"/>
    <property type="match status" value="1"/>
</dbReference>
<keyword evidence="2" id="KW-0472">Membrane</keyword>
<feature type="transmembrane region" description="Helical" evidence="2">
    <location>
        <begin position="497"/>
        <end position="513"/>
    </location>
</feature>
<keyword evidence="2" id="KW-0812">Transmembrane</keyword>
<dbReference type="InterPro" id="IPR050154">
    <property type="entry name" value="UbiB_kinase"/>
</dbReference>
<organism evidence="4 5">
    <name type="scientific">SAR86 cluster bacterium SAR86B</name>
    <dbReference type="NCBI Taxonomy" id="1123867"/>
    <lineage>
        <taxon>Bacteria</taxon>
        <taxon>Pseudomonadati</taxon>
        <taxon>Pseudomonadota</taxon>
        <taxon>Gammaproteobacteria</taxon>
        <taxon>SAR86 cluster</taxon>
    </lineage>
</organism>
<feature type="domain" description="ABC1 atypical kinase-like" evidence="3">
    <location>
        <begin position="90"/>
        <end position="338"/>
    </location>
</feature>
<feature type="transmembrane region" description="Helical" evidence="2">
    <location>
        <begin position="6"/>
        <end position="26"/>
    </location>
</feature>
<reference evidence="4 5" key="1">
    <citation type="journal article" date="2012" name="ISME J.">
        <title>Genomic insights to SAR86, an abundant and uncultivated marine bacterial lineage.</title>
        <authorList>
            <person name="Dupont C.L."/>
            <person name="Rusch D.B."/>
            <person name="Yooseph S."/>
            <person name="Lombardo M.J."/>
            <person name="Richter R.A."/>
            <person name="Valas R."/>
            <person name="Novotny M."/>
            <person name="Yee-Greenbaum J."/>
            <person name="Selengut J.D."/>
            <person name="Haft D.H."/>
            <person name="Halpern A.L."/>
            <person name="Lasken R.S."/>
            <person name="Nealson K."/>
            <person name="Friedman R."/>
            <person name="Venter J.C."/>
        </authorList>
    </citation>
    <scope>NUCLEOTIDE SEQUENCE [LARGE SCALE GENOMIC DNA]</scope>
</reference>
<dbReference type="Pfam" id="PF03109">
    <property type="entry name" value="ABC1"/>
    <property type="match status" value="1"/>
</dbReference>
<dbReference type="InterPro" id="IPR011009">
    <property type="entry name" value="Kinase-like_dom_sf"/>
</dbReference>
<evidence type="ECO:0000313" key="4">
    <source>
        <dbReference type="EMBL" id="EJP73697.1"/>
    </source>
</evidence>
<accession>J4V5E6</accession>
<proteinExistence type="inferred from homology"/>
<name>J4V5E6_9GAMM</name>
<evidence type="ECO:0000313" key="5">
    <source>
        <dbReference type="Proteomes" id="UP000010116"/>
    </source>
</evidence>
<gene>
    <name evidence="4" type="ORF">NT02SARS_0028</name>
</gene>
<evidence type="ECO:0000256" key="2">
    <source>
        <dbReference type="SAM" id="Phobius"/>
    </source>
</evidence>
<evidence type="ECO:0000256" key="1">
    <source>
        <dbReference type="ARBA" id="ARBA00009670"/>
    </source>
</evidence>
<keyword evidence="4" id="KW-0830">Ubiquinone</keyword>
<sequence length="514" mass="59101">MNFLKLIYQVLKALYFSLIYGVFNIINERGDRKFFSYLNPFYFKFKKINHGKRIAMLLEAMGPIFIKFGQLLSTRTDIVTSDIIIELQNLTNNCAPFDTDKALSIIQKELKNKGSIDEFKEIKSKPMAAASLAQVHEAILNNDDEVVIKVLRPNINKKVKNNIAALKSIASILSLVIKESDRLKFNEIVLNYEDTILKELDLGLEAANTELTRSNFKNSEKLYIPKVYWELSSEKILVLEKIDGIPCTDIETMEKINIDKKILAENGVLIFLDQVFRDNFFHADMHPGNIFVSKKNPSNPSYIAIDCAISGSLSNTERFMIARMLQSVIRKNYKDLAKLFINSGWVQPKTNEIELENTLKTCCEPILEKPLSEIEFGKLLLELFDSTRKYGLSIQPSLILLQKTLIHIEGMGRQIYPQLDFWGIAEPYLDRWLLEQINPLKIKDFLIENKDSIAKSSIEIPDFVTSIFDEIQSYSELREINNSKLNKIEKSIKNQKYLTLIFVIIALILIISFE</sequence>
<dbReference type="AlphaFoldDB" id="J4V5E6"/>
<keyword evidence="2" id="KW-1133">Transmembrane helix</keyword>
<protein>
    <submittedName>
        <fullName evidence="4">Putative ubiquinone biosynthesis protein UbiB</fullName>
    </submittedName>
</protein>
<evidence type="ECO:0000259" key="3">
    <source>
        <dbReference type="Pfam" id="PF03109"/>
    </source>
</evidence>
<dbReference type="HOGENOM" id="CLU_006533_0_0_6"/>
<dbReference type="EMBL" id="JH611165">
    <property type="protein sequence ID" value="EJP73697.1"/>
    <property type="molecule type" value="Genomic_DNA"/>
</dbReference>